<reference evidence="11 12" key="1">
    <citation type="submission" date="2018-06" db="EMBL/GenBank/DDBJ databases">
        <title>Genomic Encyclopedia of Archaeal and Bacterial Type Strains, Phase II (KMG-II): from individual species to whole genera.</title>
        <authorList>
            <person name="Goeker M."/>
        </authorList>
    </citation>
    <scope>NUCLEOTIDE SEQUENCE [LARGE SCALE GENOMIC DNA]</scope>
    <source>
        <strain evidence="11 12">DSM 23857</strain>
    </source>
</reference>
<evidence type="ECO:0000256" key="3">
    <source>
        <dbReference type="ARBA" id="ARBA00019010"/>
    </source>
</evidence>
<dbReference type="GO" id="GO:0005524">
    <property type="term" value="F:ATP binding"/>
    <property type="evidence" value="ECO:0007669"/>
    <property type="project" value="UniProtKB-KW"/>
</dbReference>
<evidence type="ECO:0000256" key="2">
    <source>
        <dbReference type="ARBA" id="ARBA00007599"/>
    </source>
</evidence>
<dbReference type="GO" id="GO:0046872">
    <property type="term" value="F:metal ion binding"/>
    <property type="evidence" value="ECO:0007669"/>
    <property type="project" value="UniProtKB-KW"/>
</dbReference>
<keyword evidence="5" id="KW-0819">tRNA processing</keyword>
<keyword evidence="8" id="KW-0067">ATP-binding</keyword>
<evidence type="ECO:0000256" key="10">
    <source>
        <dbReference type="ARBA" id="ARBA00032441"/>
    </source>
</evidence>
<dbReference type="EMBL" id="QLLL01000005">
    <property type="protein sequence ID" value="RAJ04188.1"/>
    <property type="molecule type" value="Genomic_DNA"/>
</dbReference>
<keyword evidence="7" id="KW-0547">Nucleotide-binding</keyword>
<evidence type="ECO:0000256" key="6">
    <source>
        <dbReference type="ARBA" id="ARBA00022723"/>
    </source>
</evidence>
<dbReference type="Gene3D" id="3.40.50.300">
    <property type="entry name" value="P-loop containing nucleotide triphosphate hydrolases"/>
    <property type="match status" value="1"/>
</dbReference>
<dbReference type="AlphaFoldDB" id="A0A327QJM0"/>
<comment type="caution">
    <text evidence="11">The sequence shown here is derived from an EMBL/GenBank/DDBJ whole genome shotgun (WGS) entry which is preliminary data.</text>
</comment>
<proteinExistence type="inferred from homology"/>
<dbReference type="GO" id="GO:0005737">
    <property type="term" value="C:cytoplasm"/>
    <property type="evidence" value="ECO:0007669"/>
    <property type="project" value="UniProtKB-SubCell"/>
</dbReference>
<organism evidence="11 12">
    <name type="scientific">Chitinophaga skermanii</name>
    <dbReference type="NCBI Taxonomy" id="331697"/>
    <lineage>
        <taxon>Bacteria</taxon>
        <taxon>Pseudomonadati</taxon>
        <taxon>Bacteroidota</taxon>
        <taxon>Chitinophagia</taxon>
        <taxon>Chitinophagales</taxon>
        <taxon>Chitinophagaceae</taxon>
        <taxon>Chitinophaga</taxon>
    </lineage>
</organism>
<evidence type="ECO:0000256" key="1">
    <source>
        <dbReference type="ARBA" id="ARBA00004496"/>
    </source>
</evidence>
<keyword evidence="9" id="KW-0460">Magnesium</keyword>
<dbReference type="NCBIfam" id="TIGR00150">
    <property type="entry name" value="T6A_YjeE"/>
    <property type="match status" value="1"/>
</dbReference>
<sequence>MELEFSLAELPSAAATFWKEMAGSTTFALHGQMGAGKTTFVKALCAAKGVKDTTGSPTFSIINEYAYNEDGMQKSIFHLDLYRLKNEQEAMDAGVEDCLYQGAICFVEWPGVVEDIMPLDTVTLTLEVLPNEKRLLRAQK</sequence>
<evidence type="ECO:0000256" key="9">
    <source>
        <dbReference type="ARBA" id="ARBA00022842"/>
    </source>
</evidence>
<dbReference type="SUPFAM" id="SSF52540">
    <property type="entry name" value="P-loop containing nucleoside triphosphate hydrolases"/>
    <property type="match status" value="1"/>
</dbReference>
<evidence type="ECO:0000256" key="5">
    <source>
        <dbReference type="ARBA" id="ARBA00022694"/>
    </source>
</evidence>
<evidence type="ECO:0000313" key="11">
    <source>
        <dbReference type="EMBL" id="RAJ04188.1"/>
    </source>
</evidence>
<name>A0A327QJM0_9BACT</name>
<dbReference type="PANTHER" id="PTHR33540">
    <property type="entry name" value="TRNA THREONYLCARBAMOYLADENOSINE BIOSYNTHESIS PROTEIN TSAE"/>
    <property type="match status" value="1"/>
</dbReference>
<dbReference type="OrthoDB" id="9815896at2"/>
<evidence type="ECO:0000256" key="7">
    <source>
        <dbReference type="ARBA" id="ARBA00022741"/>
    </source>
</evidence>
<protein>
    <recommendedName>
        <fullName evidence="3">tRNA threonylcarbamoyladenosine biosynthesis protein TsaE</fullName>
    </recommendedName>
    <alternativeName>
        <fullName evidence="10">t(6)A37 threonylcarbamoyladenosine biosynthesis protein TsaE</fullName>
    </alternativeName>
</protein>
<keyword evidence="6" id="KW-0479">Metal-binding</keyword>
<dbReference type="GO" id="GO:0002949">
    <property type="term" value="P:tRNA threonylcarbamoyladenosine modification"/>
    <property type="evidence" value="ECO:0007669"/>
    <property type="project" value="InterPro"/>
</dbReference>
<gene>
    <name evidence="11" type="ORF">LX64_03066</name>
</gene>
<evidence type="ECO:0000313" key="12">
    <source>
        <dbReference type="Proteomes" id="UP000249547"/>
    </source>
</evidence>
<evidence type="ECO:0000256" key="4">
    <source>
        <dbReference type="ARBA" id="ARBA00022490"/>
    </source>
</evidence>
<keyword evidence="12" id="KW-1185">Reference proteome</keyword>
<evidence type="ECO:0000256" key="8">
    <source>
        <dbReference type="ARBA" id="ARBA00022840"/>
    </source>
</evidence>
<keyword evidence="4" id="KW-0963">Cytoplasm</keyword>
<dbReference type="RefSeq" id="WP_111598485.1">
    <property type="nucleotide sequence ID" value="NZ_QLLL01000005.1"/>
</dbReference>
<dbReference type="Pfam" id="PF02367">
    <property type="entry name" value="TsaE"/>
    <property type="match status" value="1"/>
</dbReference>
<comment type="similarity">
    <text evidence="2">Belongs to the TsaE family.</text>
</comment>
<dbReference type="PANTHER" id="PTHR33540:SF2">
    <property type="entry name" value="TRNA THREONYLCARBAMOYLADENOSINE BIOSYNTHESIS PROTEIN TSAE"/>
    <property type="match status" value="1"/>
</dbReference>
<accession>A0A327QJM0</accession>
<comment type="subcellular location">
    <subcellularLocation>
        <location evidence="1">Cytoplasm</location>
    </subcellularLocation>
</comment>
<dbReference type="InterPro" id="IPR027417">
    <property type="entry name" value="P-loop_NTPase"/>
</dbReference>
<dbReference type="InterPro" id="IPR003442">
    <property type="entry name" value="T6A_TsaE"/>
</dbReference>
<dbReference type="Proteomes" id="UP000249547">
    <property type="component" value="Unassembled WGS sequence"/>
</dbReference>